<evidence type="ECO:0000256" key="1">
    <source>
        <dbReference type="SAM" id="Phobius"/>
    </source>
</evidence>
<organism evidence="3 4">
    <name type="scientific">Tepidimonas thermarum</name>
    <dbReference type="NCBI Taxonomy" id="335431"/>
    <lineage>
        <taxon>Bacteria</taxon>
        <taxon>Pseudomonadati</taxon>
        <taxon>Pseudomonadota</taxon>
        <taxon>Betaproteobacteria</taxon>
        <taxon>Burkholderiales</taxon>
        <taxon>Tepidimonas</taxon>
    </lineage>
</organism>
<keyword evidence="4" id="KW-1185">Reference proteome</keyword>
<dbReference type="Pfam" id="PF13116">
    <property type="entry name" value="YhdP"/>
    <property type="match status" value="1"/>
</dbReference>
<dbReference type="InterPro" id="IPR011836">
    <property type="entry name" value="YhdP"/>
</dbReference>
<dbReference type="PANTHER" id="PTHR38690">
    <property type="entry name" value="PROTEASE-RELATED"/>
    <property type="match status" value="1"/>
</dbReference>
<evidence type="ECO:0000313" key="3">
    <source>
        <dbReference type="EMBL" id="TSE29253.1"/>
    </source>
</evidence>
<dbReference type="InterPro" id="IPR025263">
    <property type="entry name" value="YhdP_central"/>
</dbReference>
<dbReference type="EMBL" id="VJOL01000028">
    <property type="protein sequence ID" value="TSE29253.1"/>
    <property type="molecule type" value="Genomic_DNA"/>
</dbReference>
<gene>
    <name evidence="3" type="ORF">Tther_01600</name>
</gene>
<protein>
    <recommendedName>
        <fullName evidence="2">YhdP central domain-containing protein</fullName>
    </recommendedName>
</protein>
<sequence length="1365" mass="146996">MQTAAPWRWRALALASQVLLALVVAWWGLLILAWGALQYWIVPRAPAWKPALEAVATRALGVQVTVAALEVATNGPVSTLVLRDVRLHDAHGHEALHLPRVQAAVSVAGLWRLGFEQLVVEGPTLEVRRLADGRLRVAGLDVGAASGDSPLADWFFRQREVAVRAGTLVWIDEQRPAAPPLALTAVDLVVRNPTQRHEFRLDATPPSGWGERWTVRGRFRQPLWHIHPGRWREWSGELFVLAPWLDAQRLGVYLDTAALWGVRELQASGALRLWADVRRGQWQAATADVQWQDVRVRWVPAAPMPAEPLVVAHLAGRLHWQREDATTTWRTEGLRITTTDGSDWPRGDVRFAYTLAPDGALREWALASDRLDLGVIQRLARVLPLGDAVHRWAVETQPVGIAENLSVRWSAASQAGGAARWQAQGRVRGLGLRAGEPPAGVAGAYGRPGLEGVEADFAFDERGGRASVALRRGALTFPGVFEEPRLPFDELSAELRWRIDGPAMALDVERLSFANADAAGSGSVRWRTADPARSPAHDRFPGHLTLDVRLSRANGARVARYLPLTVGASARTYLQTAIRAGRVGAATFRVDGDLWDFPFADARQGTFDVRAQLHDVAFDYAPPHLLPAGSALWPGLERVAGELRIDGARLQIVGASGQVSGQPGLRVVQADAVIPDYMADHPQLRVQGLIRGGGDEALRFVAVSPLRSYTGGVLDTARATGALDVALDLRMPLDDAERTQVRGQVRFAGNDVQFGADVPVLQGVRGALDFSERGFEVAQASARVLGGELRFSGGMATRDEGTSVVRFQGQGSVSAAGLAASREWAWARWLGRHAQGTAGYTLALRFGPDGMGMQFDSDLRGLALSLPAPLTKPADAAWRLGVVLEPLPQPASAGARQRDRLRLTLAPAAGAAPWQAEYEREHVGAQTAVRRGRMALGGELPEWPAAGVAAVLRVPQLDADAWQAALEAPAGTGGDAMTGAAQDYGPTSLGVTVDRLVFGGRPFEGVTAGGTRVGETWQLSVAARQLEGYLEYRGGAQERVRARLARLQLPPSAAADIERLASQPRSVPALDVVVEAFELAGRPLGRLEVQASNRDAAQGGEALREWRLQTLRLSVPEARLSATGNWAPTPALTAPGQAAGARRTALQLQLDIDDAGALLERFGFAGTLRGGRGRLQGSLGWLGSPLALHIPSLSGELTLDVQRGQFLKADPGIAKLLGVLSLQSLPRRLTLDFRDVFSEGFAFDFVRGHVRIAHGVASTNNLQMKGVSAAVLIEGQADLVRETQDLTAVVVPELNAGTASLVATMINPVTGLGSFLAQWLLREPLQAAATQTFRISGSWSDPQVERIRRTMEAAQPSNDPPERQP</sequence>
<name>A0A554X0A2_9BURK</name>
<accession>A0A554X0A2</accession>
<evidence type="ECO:0000259" key="2">
    <source>
        <dbReference type="Pfam" id="PF13116"/>
    </source>
</evidence>
<dbReference type="NCBIfam" id="TIGR02099">
    <property type="entry name" value="YhdP family protein"/>
    <property type="match status" value="1"/>
</dbReference>
<comment type="caution">
    <text evidence="3">The sequence shown here is derived from an EMBL/GenBank/DDBJ whole genome shotgun (WGS) entry which is preliminary data.</text>
</comment>
<feature type="transmembrane region" description="Helical" evidence="1">
    <location>
        <begin position="12"/>
        <end position="37"/>
    </location>
</feature>
<feature type="domain" description="YhdP central" evidence="2">
    <location>
        <begin position="19"/>
        <end position="1344"/>
    </location>
</feature>
<keyword evidence="1" id="KW-1133">Transmembrane helix</keyword>
<proteinExistence type="predicted"/>
<keyword evidence="1" id="KW-0472">Membrane</keyword>
<dbReference type="PANTHER" id="PTHR38690:SF1">
    <property type="entry name" value="PROTEASE"/>
    <property type="match status" value="1"/>
</dbReference>
<evidence type="ECO:0000313" key="4">
    <source>
        <dbReference type="Proteomes" id="UP000318542"/>
    </source>
</evidence>
<keyword evidence="1" id="KW-0812">Transmembrane</keyword>
<dbReference type="Proteomes" id="UP000318542">
    <property type="component" value="Unassembled WGS sequence"/>
</dbReference>
<reference evidence="3 4" key="1">
    <citation type="submission" date="2019-07" db="EMBL/GenBank/DDBJ databases">
        <title>Tepidimonas thermarum AA-1 draft genome.</title>
        <authorList>
            <person name="Da Costa M.S."/>
            <person name="Froufe H.J.C."/>
            <person name="Egas C."/>
            <person name="Albuquerque L."/>
        </authorList>
    </citation>
    <scope>NUCLEOTIDE SEQUENCE [LARGE SCALE GENOMIC DNA]</scope>
    <source>
        <strain evidence="3 4">AA-1</strain>
    </source>
</reference>